<dbReference type="EMBL" id="NRRU01000090">
    <property type="protein sequence ID" value="MBK1714986.1"/>
    <property type="molecule type" value="Genomic_DNA"/>
</dbReference>
<dbReference type="RefSeq" id="WP_200379704.1">
    <property type="nucleotide sequence ID" value="NZ_NRRU01000090.1"/>
</dbReference>
<evidence type="ECO:0000313" key="1">
    <source>
        <dbReference type="EMBL" id="MBK1714986.1"/>
    </source>
</evidence>
<gene>
    <name evidence="1" type="ORF">CKO43_19675</name>
</gene>
<keyword evidence="2" id="KW-1185">Reference proteome</keyword>
<protein>
    <recommendedName>
        <fullName evidence="3">Lipoprotein</fullName>
    </recommendedName>
</protein>
<dbReference type="Proteomes" id="UP001041814">
    <property type="component" value="Unassembled WGS sequence"/>
</dbReference>
<proteinExistence type="predicted"/>
<name>A0ABS1DYT7_RUBGE</name>
<comment type="caution">
    <text evidence="1">The sequence shown here is derived from an EMBL/GenBank/DDBJ whole genome shotgun (WGS) entry which is preliminary data.</text>
</comment>
<evidence type="ECO:0000313" key="2">
    <source>
        <dbReference type="Proteomes" id="UP001041814"/>
    </source>
</evidence>
<accession>A0ABS1DYT7</accession>
<sequence length="413" mass="44448">MQKAQILTIALCLCTVGCTTTKQPGFEERDRFVVNTPSFYDNRVFYVSANLEQAEYPLKRADQLKDDPNLTIVHGSPLSLILNNVTLPPSQAKGTKDIAVVLEIGTASSGDSAPVVAWYQRGVRADQPLNFSNLLIHFEPRWDARVAPFVRIRVVDVSSEKNEEARDALAQVGALAQGGSPFIPGASQAAVSLGIKAASLVISNRANTQLLDYTVQFYSEEAIAAANGSGLTPLRRGRILLVGRPLDQSSAYWVSFKGSLDPASTQVYSNGNPVVSPVVTLTVSVAQSIVPAIVAQRSSYLTTLLTAAQQADLTAVKAAGRSVYDGARTFAVIESVRRNRDPGSLEELIQLEQNAGSEKVADDDRALIRSTLKELTHCNVASSAAVLAWKKANPNGFVFEDRTFKLKGDVCPS</sequence>
<organism evidence="1 2">
    <name type="scientific">Rubrivivax gelatinosus</name>
    <name type="common">Rhodocyclus gelatinosus</name>
    <name type="synonym">Rhodopseudomonas gelatinosa</name>
    <dbReference type="NCBI Taxonomy" id="28068"/>
    <lineage>
        <taxon>Bacteria</taxon>
        <taxon>Pseudomonadati</taxon>
        <taxon>Pseudomonadota</taxon>
        <taxon>Betaproteobacteria</taxon>
        <taxon>Burkholderiales</taxon>
        <taxon>Sphaerotilaceae</taxon>
        <taxon>Rubrivivax</taxon>
    </lineage>
</organism>
<reference evidence="1" key="1">
    <citation type="submission" date="2017-08" db="EMBL/GenBank/DDBJ databases">
        <authorList>
            <person name="Imhoff J.F."/>
            <person name="Rahn T."/>
            <person name="Kuenzel S."/>
            <person name="Neulinger S.C."/>
        </authorList>
    </citation>
    <scope>NUCLEOTIDE SEQUENCE</scope>
    <source>
        <strain evidence="1">IM 151</strain>
    </source>
</reference>
<reference evidence="1" key="2">
    <citation type="journal article" date="2020" name="Microorganisms">
        <title>Osmotic Adaptation and Compatible Solute Biosynthesis of Phototrophic Bacteria as Revealed from Genome Analyses.</title>
        <authorList>
            <person name="Imhoff J.F."/>
            <person name="Rahn T."/>
            <person name="Kunzel S."/>
            <person name="Keller A."/>
            <person name="Neulinger S.C."/>
        </authorList>
    </citation>
    <scope>NUCLEOTIDE SEQUENCE</scope>
    <source>
        <strain evidence="1">IM 151</strain>
    </source>
</reference>
<evidence type="ECO:0008006" key="3">
    <source>
        <dbReference type="Google" id="ProtNLM"/>
    </source>
</evidence>